<dbReference type="PANTHER" id="PTHR30146:SF138">
    <property type="entry name" value="TRANSCRIPTIONAL REGULATORY PROTEIN"/>
    <property type="match status" value="1"/>
</dbReference>
<accession>A0A7X1E4M4</accession>
<dbReference type="SUPFAM" id="SSF47413">
    <property type="entry name" value="lambda repressor-like DNA-binding domains"/>
    <property type="match status" value="1"/>
</dbReference>
<feature type="domain" description="HTH lacI-type" evidence="4">
    <location>
        <begin position="2"/>
        <end position="55"/>
    </location>
</feature>
<dbReference type="GO" id="GO:0003700">
    <property type="term" value="F:DNA-binding transcription factor activity"/>
    <property type="evidence" value="ECO:0007669"/>
    <property type="project" value="TreeGrafter"/>
</dbReference>
<organism evidence="5 6">
    <name type="scientific">Puniceicoccus vermicola</name>
    <dbReference type="NCBI Taxonomy" id="388746"/>
    <lineage>
        <taxon>Bacteria</taxon>
        <taxon>Pseudomonadati</taxon>
        <taxon>Verrucomicrobiota</taxon>
        <taxon>Opitutia</taxon>
        <taxon>Puniceicoccales</taxon>
        <taxon>Puniceicoccaceae</taxon>
        <taxon>Puniceicoccus</taxon>
    </lineage>
</organism>
<name>A0A7X1E4M4_9BACT</name>
<evidence type="ECO:0000256" key="2">
    <source>
        <dbReference type="ARBA" id="ARBA00023125"/>
    </source>
</evidence>
<dbReference type="GO" id="GO:0000976">
    <property type="term" value="F:transcription cis-regulatory region binding"/>
    <property type="evidence" value="ECO:0007669"/>
    <property type="project" value="TreeGrafter"/>
</dbReference>
<keyword evidence="3" id="KW-0804">Transcription</keyword>
<evidence type="ECO:0000313" key="5">
    <source>
        <dbReference type="EMBL" id="MBC2602209.1"/>
    </source>
</evidence>
<reference evidence="5 6" key="1">
    <citation type="submission" date="2020-07" db="EMBL/GenBank/DDBJ databases">
        <authorList>
            <person name="Feng X."/>
        </authorList>
    </citation>
    <scope>NUCLEOTIDE SEQUENCE [LARGE SCALE GENOMIC DNA]</scope>
    <source>
        <strain evidence="5 6">JCM14086</strain>
    </source>
</reference>
<comment type="caution">
    <text evidence="5">The sequence shown here is derived from an EMBL/GenBank/DDBJ whole genome shotgun (WGS) entry which is preliminary data.</text>
</comment>
<evidence type="ECO:0000256" key="3">
    <source>
        <dbReference type="ARBA" id="ARBA00023163"/>
    </source>
</evidence>
<dbReference type="Pfam" id="PF00356">
    <property type="entry name" value="LacI"/>
    <property type="match status" value="1"/>
</dbReference>
<dbReference type="InterPro" id="IPR046335">
    <property type="entry name" value="LacI/GalR-like_sensor"/>
</dbReference>
<dbReference type="SUPFAM" id="SSF53822">
    <property type="entry name" value="Periplasmic binding protein-like I"/>
    <property type="match status" value="1"/>
</dbReference>
<dbReference type="EMBL" id="JACHVA010000082">
    <property type="protein sequence ID" value="MBC2602209.1"/>
    <property type="molecule type" value="Genomic_DNA"/>
</dbReference>
<evidence type="ECO:0000256" key="1">
    <source>
        <dbReference type="ARBA" id="ARBA00023015"/>
    </source>
</evidence>
<dbReference type="Pfam" id="PF13377">
    <property type="entry name" value="Peripla_BP_3"/>
    <property type="match status" value="1"/>
</dbReference>
<dbReference type="InterPro" id="IPR010982">
    <property type="entry name" value="Lambda_DNA-bd_dom_sf"/>
</dbReference>
<keyword evidence="1" id="KW-0805">Transcription regulation</keyword>
<evidence type="ECO:0000313" key="6">
    <source>
        <dbReference type="Proteomes" id="UP000525652"/>
    </source>
</evidence>
<keyword evidence="6" id="KW-1185">Reference proteome</keyword>
<dbReference type="SMART" id="SM00354">
    <property type="entry name" value="HTH_LACI"/>
    <property type="match status" value="1"/>
</dbReference>
<dbReference type="Gene3D" id="3.40.50.2300">
    <property type="match status" value="2"/>
</dbReference>
<dbReference type="PANTHER" id="PTHR30146">
    <property type="entry name" value="LACI-RELATED TRANSCRIPTIONAL REPRESSOR"/>
    <property type="match status" value="1"/>
</dbReference>
<sequence>MSNIYQVAERAGVSPKTAARILAGQSLRSKSRDRVLEAARELGYVRNQQAANLRNGSSSMIGVVVPNIDNPFYGAVIQSMHDAFLERGFAIQVASSFGDSREEARALQTLQSYRVDGIFFSASEHPMSSESRKICSQMIHQGKPVVLGGVIENLVDGAEVVQLRNEEAVRKAIRYLVAQGHRRIGFLGGLAASRTVQARLEGYREGMAESDCPIQERFTIYAEGGPKSVLSQMLALLKNESTDERPTAFFAANDIIAISALKAFRELSLRVPEDIAIVGFDGIDLGELVTPSLTTLHQPMDTIARDVAELFESRVRGVPLTREISLIYEPELILRGSA</sequence>
<dbReference type="Proteomes" id="UP000525652">
    <property type="component" value="Unassembled WGS sequence"/>
</dbReference>
<proteinExistence type="predicted"/>
<protein>
    <submittedName>
        <fullName evidence="5">LacI family DNA-binding transcriptional regulator</fullName>
    </submittedName>
</protein>
<dbReference type="RefSeq" id="WP_185692904.1">
    <property type="nucleotide sequence ID" value="NZ_JACHVA010000082.1"/>
</dbReference>
<dbReference type="Gene3D" id="1.10.260.40">
    <property type="entry name" value="lambda repressor-like DNA-binding domains"/>
    <property type="match status" value="1"/>
</dbReference>
<dbReference type="InterPro" id="IPR028082">
    <property type="entry name" value="Peripla_BP_I"/>
</dbReference>
<keyword evidence="2 5" id="KW-0238">DNA-binding</keyword>
<dbReference type="InterPro" id="IPR000843">
    <property type="entry name" value="HTH_LacI"/>
</dbReference>
<evidence type="ECO:0000259" key="4">
    <source>
        <dbReference type="PROSITE" id="PS50932"/>
    </source>
</evidence>
<dbReference type="AlphaFoldDB" id="A0A7X1E4M4"/>
<dbReference type="CDD" id="cd06267">
    <property type="entry name" value="PBP1_LacI_sugar_binding-like"/>
    <property type="match status" value="1"/>
</dbReference>
<gene>
    <name evidence="5" type="ORF">H5P30_10510</name>
</gene>
<dbReference type="PROSITE" id="PS50932">
    <property type="entry name" value="HTH_LACI_2"/>
    <property type="match status" value="1"/>
</dbReference>
<dbReference type="CDD" id="cd01392">
    <property type="entry name" value="HTH_LacI"/>
    <property type="match status" value="1"/>
</dbReference>